<proteinExistence type="predicted"/>
<keyword evidence="4" id="KW-1185">Reference proteome</keyword>
<evidence type="ECO:0000313" key="3">
    <source>
        <dbReference type="EMBL" id="RDY60776.1"/>
    </source>
</evidence>
<evidence type="ECO:0000256" key="2">
    <source>
        <dbReference type="SAM" id="SignalP"/>
    </source>
</evidence>
<comment type="caution">
    <text evidence="3">The sequence shown here is derived from an EMBL/GenBank/DDBJ whole genome shotgun (WGS) entry which is preliminary data.</text>
</comment>
<reference evidence="3 4" key="1">
    <citation type="submission" date="2018-08" db="EMBL/GenBank/DDBJ databases">
        <title>Muricauda nanhaiensis sp. nov., isolated from seawater of the South China Sea.</title>
        <authorList>
            <person name="Dang Y."/>
        </authorList>
    </citation>
    <scope>NUCLEOTIDE SEQUENCE [LARGE SCALE GENOMIC DNA]</scope>
    <source>
        <strain evidence="3 4">SM1704</strain>
    </source>
</reference>
<feature type="signal peptide" evidence="2">
    <location>
        <begin position="1"/>
        <end position="24"/>
    </location>
</feature>
<keyword evidence="2" id="KW-0732">Signal</keyword>
<dbReference type="Proteomes" id="UP000261828">
    <property type="component" value="Unassembled WGS sequence"/>
</dbReference>
<dbReference type="EMBL" id="QTJX01000001">
    <property type="protein sequence ID" value="RDY60776.1"/>
    <property type="molecule type" value="Genomic_DNA"/>
</dbReference>
<name>A0A371JSL6_9FLAO</name>
<feature type="region of interest" description="Disordered" evidence="1">
    <location>
        <begin position="1443"/>
        <end position="1468"/>
    </location>
</feature>
<evidence type="ECO:0000313" key="4">
    <source>
        <dbReference type="Proteomes" id="UP000261828"/>
    </source>
</evidence>
<gene>
    <name evidence="3" type="ORF">DX873_00930</name>
</gene>
<feature type="chain" id="PRO_5016662386" evidence="2">
    <location>
        <begin position="25"/>
        <end position="1765"/>
    </location>
</feature>
<dbReference type="PROSITE" id="PS00018">
    <property type="entry name" value="EF_HAND_1"/>
    <property type="match status" value="1"/>
</dbReference>
<organism evidence="3 4">
    <name type="scientific">Flagellimonas nanhaiensis</name>
    <dbReference type="NCBI Taxonomy" id="2292706"/>
    <lineage>
        <taxon>Bacteria</taxon>
        <taxon>Pseudomonadati</taxon>
        <taxon>Bacteroidota</taxon>
        <taxon>Flavobacteriia</taxon>
        <taxon>Flavobacteriales</taxon>
        <taxon>Flavobacteriaceae</taxon>
        <taxon>Flagellimonas</taxon>
    </lineage>
</organism>
<dbReference type="RefSeq" id="WP_116182659.1">
    <property type="nucleotide sequence ID" value="NZ_QTJX01000001.1"/>
</dbReference>
<feature type="compositionally biased region" description="Polar residues" evidence="1">
    <location>
        <begin position="1447"/>
        <end position="1467"/>
    </location>
</feature>
<dbReference type="InterPro" id="IPR018247">
    <property type="entry name" value="EF_Hand_1_Ca_BS"/>
</dbReference>
<protein>
    <submittedName>
        <fullName evidence="3">Uncharacterized protein</fullName>
    </submittedName>
</protein>
<evidence type="ECO:0000256" key="1">
    <source>
        <dbReference type="SAM" id="MobiDB-lite"/>
    </source>
</evidence>
<dbReference type="OrthoDB" id="9814627at2"/>
<sequence length="1765" mass="193927">MKKTKFSHKVMAVFLTLTFLPSLVPVNMLLASNNGPTTPEATSFEPVDATDMVNLSTGNLSYVLPLLNVPSPEGGYPLALAYHAGIAMDQEASWVGLGWNLNPGAINRSVNGYPDDYNSALLTEYFYDEGGSEEVYSLSVGYTSPEGQVSVGLGLSWGSNLSLGGTVSVGFGYKFAGDAGSIGGNLSVGRNTGFSLGGTTAGGLSLGAGVSGSGFNGSIGIKNDSGFKIGASTSGNVNLGYSGETGNGNSSYVGISMSSSGVGINGGVTNLTGNDVDGGVGVGLQLAFSNTVKMGDYVVKSSGYNIPLVVPTPIGFFSLSFGKQKFRYYLGKKEENYVNGPVYFAQSQNPTEIVDYCCVRGPNNVCIQTCQKTITLGESFMDINEFSIDSELISSSTDVTNNNPVFPNYDRYNVQAQGLSGGMTSRIFENGALFGLTNRTNSDDFTLDYLIDGSSTAPPDHTQFNQTPNFYFDNEISTHLNTYEANFDSSTSNNTIITDYFSGPTNVTPNTRRKTGNYIEYYTNAEILDNYSSIKGLGYLKPANTGFNRDAKPLQGIGAFKITAADGKTYHYSLPVYNHETVTRTFGIIKNNNDSPKTESDSYFEKRQLEPYATHWLLTAVTGPDYVDKNANGYADRGDYGYWTSFEYGKWSDAFVWQTPYGKDYLTNPDDDDIKTWIKGRKEMYYLDKVKTRTHTALFVKEERLDGRSVDWAYNSVSHIDDLNQNSGDYVNRFTIPSQNQLRLQKIILLNEEDDTITKHYGASSSQSFTISFNDSEKPSETVYINILDNVLDTGDNISSIQDKIVKSIEFNYDNSLVTGAPNTQNSFGRSTLLGVSFKGKQGIQLLPPYTFDYWHSTLSYNVDRRDNYGYYENLNDAWSLRTINTPEGGQLEIEYETNKFKSITNQLEFTDSGQYISEFNSNNYGITDIKLTNNTTDDLGILLGDKVYIDYTRQECTGTTTSIKYSYKGLGTITSNLGGGVYLASLDGNQTTESLSIPCYHINLTPTNSVEVTYYPRTSVLYEQGGIRAKSITATNGADTYKTVYSYGENKSGWGYVSYLPFDSEQQLEIPYSAELPAPRAMYEYVSVENEANGQPSLIETVYRFNVMKEKSQTSIKYGDFYEIETNRDNTYTDASNREIDIKSYTVKDNLASIGQLLEVKTINNEGHILGRTSNEYYTTQNVPIWQGKESYQSYKEVDYVPSYKTDRWLINASSRIRYPNMLKSTTSYNGGYSYTTEFKDLDPITGQATRIQTTSARGEEMNVVTVPAYTISEYSEMGSKVDNPSNKNMLVQNAMSKTYYNGLSDLVSVGITTWKPYEYTSTEWVGDPPNQVALNRNHNVWRKHKNYTWQGTSNSDGIFTGYNDSNDDGFDWSLEVDDIDVTQSSEWKQLSEITAYNAFSSPIEVMDVNQNLASTKMGDDDSKVFASGSTSKDKFFYSGAEDLQGPNSSGGVQRGTASLSSTAHTGSHALQVDSGETAYRVTVSNGAGAARGYKISLWTLTGSYTNVRVNVGGTNINYDSDEIISAGNWTQLNFYTDIQNTKNVYVTTMGSTVIVDDFRIHPVEVDMTSYVYNQWDELTSILGRTNLATKFEYDEAGRLIRTYTEVGDTPSLTGGFRIISENQYNHKVANELDANNNGIIDNNEVYSDMQVAQSASNGYSSTGVLTTLPSGGSGNYRYSYAHGLVTSSAEVSALNNYGTETTNNQFTISATIPCSGGSYGYNAYAVKTKIRDVGSGEIKIKVAYFNKGCADNGGGGGGGTPQQ</sequence>
<accession>A0A371JSL6</accession>